<evidence type="ECO:0000256" key="3">
    <source>
        <dbReference type="ARBA" id="ARBA00022475"/>
    </source>
</evidence>
<keyword evidence="4 7" id="KW-0812">Transmembrane</keyword>
<dbReference type="Pfam" id="PF00662">
    <property type="entry name" value="Proton_antipo_N"/>
    <property type="match status" value="1"/>
</dbReference>
<evidence type="ECO:0000256" key="5">
    <source>
        <dbReference type="ARBA" id="ARBA00022989"/>
    </source>
</evidence>
<gene>
    <name evidence="7" type="primary">dabB</name>
    <name evidence="11" type="ORF">ABE957_11900</name>
</gene>
<organism evidence="11 12">
    <name type="scientific">Halomonas pelophila</name>
    <dbReference type="NCBI Taxonomy" id="3151122"/>
    <lineage>
        <taxon>Bacteria</taxon>
        <taxon>Pseudomonadati</taxon>
        <taxon>Pseudomonadota</taxon>
        <taxon>Gammaproteobacteria</taxon>
        <taxon>Oceanospirillales</taxon>
        <taxon>Halomonadaceae</taxon>
        <taxon>Halomonas</taxon>
    </lineage>
</organism>
<comment type="subunit">
    <text evidence="7">Forms a complex with DabA.</text>
</comment>
<evidence type="ECO:0000259" key="9">
    <source>
        <dbReference type="Pfam" id="PF00361"/>
    </source>
</evidence>
<dbReference type="HAMAP" id="MF_00862">
    <property type="entry name" value="DabB"/>
    <property type="match status" value="1"/>
</dbReference>
<feature type="transmembrane region" description="Helical" evidence="7">
    <location>
        <begin position="308"/>
        <end position="329"/>
    </location>
</feature>
<comment type="function">
    <text evidence="7">Part of an energy-coupled inorganic carbon pump.</text>
</comment>
<keyword evidence="5 7" id="KW-1133">Transmembrane helix</keyword>
<accession>A0ABV1N6Q4</accession>
<comment type="similarity">
    <text evidence="7">Belongs to the inorganic carbon transporter (TC 9.A.2) DabB family.</text>
</comment>
<keyword evidence="12" id="KW-1185">Reference proteome</keyword>
<feature type="transmembrane region" description="Helical" evidence="7">
    <location>
        <begin position="273"/>
        <end position="296"/>
    </location>
</feature>
<dbReference type="PANTHER" id="PTHR42829:SF1">
    <property type="entry name" value="INORGANIC CARBON TRANSPORTER SUBUNIT DABB-RELATED"/>
    <property type="match status" value="1"/>
</dbReference>
<protein>
    <recommendedName>
        <fullName evidence="7">Probable inorganic carbon transporter subunit DabB</fullName>
    </recommendedName>
</protein>
<comment type="subcellular location">
    <subcellularLocation>
        <location evidence="7">Cell membrane</location>
        <topology evidence="7">Multi-pass membrane protein</topology>
    </subcellularLocation>
    <subcellularLocation>
        <location evidence="1">Endomembrane system</location>
        <topology evidence="1">Multi-pass membrane protein</topology>
    </subcellularLocation>
    <subcellularLocation>
        <location evidence="8">Membrane</location>
        <topology evidence="8">Multi-pass membrane protein</topology>
    </subcellularLocation>
</comment>
<feature type="transmembrane region" description="Helical" evidence="7">
    <location>
        <begin position="361"/>
        <end position="382"/>
    </location>
</feature>
<reference evidence="11 12" key="1">
    <citation type="submission" date="2024-05" db="EMBL/GenBank/DDBJ databases">
        <title>Halomonas sp. CS7 16S ribosomal RNA gene Genome sequencing and assembly.</title>
        <authorList>
            <person name="Yook S."/>
        </authorList>
    </citation>
    <scope>NUCLEOTIDE SEQUENCE [LARGE SCALE GENOMIC DNA]</scope>
    <source>
        <strain evidence="11 12">CS7</strain>
    </source>
</reference>
<feature type="transmembrane region" description="Helical" evidence="7">
    <location>
        <begin position="388"/>
        <end position="408"/>
    </location>
</feature>
<dbReference type="PRINTS" id="PR01434">
    <property type="entry name" value="NADHDHGNASE5"/>
</dbReference>
<dbReference type="NCBIfam" id="NF006029">
    <property type="entry name" value="PRK08168.1"/>
    <property type="match status" value="1"/>
</dbReference>
<feature type="transmembrane region" description="Helical" evidence="7">
    <location>
        <begin position="160"/>
        <end position="179"/>
    </location>
</feature>
<evidence type="ECO:0000256" key="8">
    <source>
        <dbReference type="RuleBase" id="RU000320"/>
    </source>
</evidence>
<feature type="transmembrane region" description="Helical" evidence="7">
    <location>
        <begin position="453"/>
        <end position="473"/>
    </location>
</feature>
<dbReference type="InterPro" id="IPR001750">
    <property type="entry name" value="ND/Mrp_TM"/>
</dbReference>
<feature type="transmembrane region" description="Helical" evidence="7">
    <location>
        <begin position="246"/>
        <end position="266"/>
    </location>
</feature>
<dbReference type="InterPro" id="IPR001516">
    <property type="entry name" value="Proton_antipo_N"/>
</dbReference>
<feature type="transmembrane region" description="Helical" evidence="7">
    <location>
        <begin position="42"/>
        <end position="63"/>
    </location>
</feature>
<dbReference type="RefSeq" id="WP_349758912.1">
    <property type="nucleotide sequence ID" value="NZ_JBEGCI010000010.1"/>
</dbReference>
<sequence length="530" mass="57144">MKWIETLSPWLLALVPLLLALGAAWSARQPRERAWRTAQATTLGGLGVSALLLALGAAGWLPAGEGGWQTAPLQLIMLLLANFIAFVVVRYSATYLQGEPRQTRFVALVQAVFAAVSVAVLSDHLALFLLAWFAISLAMHQLLMFYPDRPRAALAAHKKFLFARAAELCALTAFVLLYLHHDNARISVIVGAYSDSQASDGVALSLTEQAAACLLALAALIKCAQLPLHGWLIQVVEAPTPVSATLHGGVINLGGYLLLLFSPLLLQSAPAQALVLVVAGLGSVLSALVMMTRISIKVRLAWSTSAQMGLMLVEIALGLVELALLHLLAHSCYKAYAFLGSGEAVEQDLLRRRAPGRSPSWWQWLTAGLLSTALVAGLVMLVRGVTEAPALAAISPWVLLTLALTVLLAERGGERTRGGLVGFLGLAALVVLAYVGLKSLFASLLPATGHTVSPWADLWVSALFLLLFAGYWLKRHGLHYRASQTLNRYCYAGFYLDEWVTRNTLKLWPHELPGRIKAKQLHTAFRGSSL</sequence>
<feature type="domain" description="NADH:quinone oxidoreductase/Mrp antiporter transmembrane" evidence="9">
    <location>
        <begin position="122"/>
        <end position="345"/>
    </location>
</feature>
<evidence type="ECO:0000256" key="1">
    <source>
        <dbReference type="ARBA" id="ARBA00004127"/>
    </source>
</evidence>
<feature type="transmembrane region" description="Helical" evidence="7">
    <location>
        <begin position="75"/>
        <end position="93"/>
    </location>
</feature>
<dbReference type="Proteomes" id="UP001472978">
    <property type="component" value="Unassembled WGS sequence"/>
</dbReference>
<evidence type="ECO:0000259" key="10">
    <source>
        <dbReference type="Pfam" id="PF00662"/>
    </source>
</evidence>
<dbReference type="InterPro" id="IPR046396">
    <property type="entry name" value="Transporter_DabB"/>
</dbReference>
<evidence type="ECO:0000256" key="6">
    <source>
        <dbReference type="ARBA" id="ARBA00023136"/>
    </source>
</evidence>
<dbReference type="EMBL" id="JBEGCI010000010">
    <property type="protein sequence ID" value="MEQ6889378.1"/>
    <property type="molecule type" value="Genomic_DNA"/>
</dbReference>
<keyword evidence="2 7" id="KW-0813">Transport</keyword>
<proteinExistence type="inferred from homology"/>
<name>A0ABV1N6Q4_9GAMM</name>
<dbReference type="Pfam" id="PF00361">
    <property type="entry name" value="Proton_antipo_M"/>
    <property type="match status" value="1"/>
</dbReference>
<evidence type="ECO:0000256" key="7">
    <source>
        <dbReference type="HAMAP-Rule" id="MF_00862"/>
    </source>
</evidence>
<keyword evidence="6 7" id="KW-0472">Membrane</keyword>
<feature type="transmembrane region" description="Helical" evidence="7">
    <location>
        <begin position="420"/>
        <end position="441"/>
    </location>
</feature>
<evidence type="ECO:0000256" key="4">
    <source>
        <dbReference type="ARBA" id="ARBA00022692"/>
    </source>
</evidence>
<comment type="caution">
    <text evidence="11">The sequence shown here is derived from an EMBL/GenBank/DDBJ whole genome shotgun (WGS) entry which is preliminary data.</text>
</comment>
<evidence type="ECO:0000313" key="11">
    <source>
        <dbReference type="EMBL" id="MEQ6889378.1"/>
    </source>
</evidence>
<evidence type="ECO:0000256" key="2">
    <source>
        <dbReference type="ARBA" id="ARBA00022448"/>
    </source>
</evidence>
<feature type="transmembrane region" description="Helical" evidence="7">
    <location>
        <begin position="113"/>
        <end position="139"/>
    </location>
</feature>
<dbReference type="InterPro" id="IPR003945">
    <property type="entry name" value="NU5C-like"/>
</dbReference>
<keyword evidence="3 7" id="KW-1003">Cell membrane</keyword>
<evidence type="ECO:0000313" key="12">
    <source>
        <dbReference type="Proteomes" id="UP001472978"/>
    </source>
</evidence>
<dbReference type="PANTHER" id="PTHR42829">
    <property type="entry name" value="NADH-UBIQUINONE OXIDOREDUCTASE CHAIN 5"/>
    <property type="match status" value="1"/>
</dbReference>
<feature type="domain" description="NADH-Ubiquinone oxidoreductase (complex I) chain 5 N-terminal" evidence="10">
    <location>
        <begin position="72"/>
        <end position="105"/>
    </location>
</feature>